<keyword evidence="2" id="KW-1185">Reference proteome</keyword>
<protein>
    <submittedName>
        <fullName evidence="1">Protein phosphatase 2C 2</fullName>
        <ecNumber evidence="1">3.1.3.16</ecNumber>
    </submittedName>
</protein>
<gene>
    <name evidence="1" type="primary">PTC2_1</name>
    <name evidence="1" type="ORF">DSO57_1020074</name>
</gene>
<comment type="caution">
    <text evidence="1">The sequence shown here is derived from an EMBL/GenBank/DDBJ whole genome shotgun (WGS) entry which is preliminary data.</text>
</comment>
<organism evidence="1 2">
    <name type="scientific">Entomophthora muscae</name>
    <dbReference type="NCBI Taxonomy" id="34485"/>
    <lineage>
        <taxon>Eukaryota</taxon>
        <taxon>Fungi</taxon>
        <taxon>Fungi incertae sedis</taxon>
        <taxon>Zoopagomycota</taxon>
        <taxon>Entomophthoromycotina</taxon>
        <taxon>Entomophthoromycetes</taxon>
        <taxon>Entomophthorales</taxon>
        <taxon>Entomophthoraceae</taxon>
        <taxon>Entomophthora</taxon>
    </lineage>
</organism>
<evidence type="ECO:0000313" key="1">
    <source>
        <dbReference type="EMBL" id="KAJ9061494.1"/>
    </source>
</evidence>
<dbReference type="Proteomes" id="UP001165960">
    <property type="component" value="Unassembled WGS sequence"/>
</dbReference>
<name>A0ACC2SGI6_9FUNG</name>
<dbReference type="EC" id="3.1.3.16" evidence="1"/>
<evidence type="ECO:0000313" key="2">
    <source>
        <dbReference type="Proteomes" id="UP001165960"/>
    </source>
</evidence>
<keyword evidence="1" id="KW-0378">Hydrolase</keyword>
<proteinExistence type="predicted"/>
<dbReference type="EMBL" id="QTSX02005063">
    <property type="protein sequence ID" value="KAJ9061494.1"/>
    <property type="molecule type" value="Genomic_DNA"/>
</dbReference>
<sequence length="371" mass="40240">MGQTLSAPVTEKYSDEGSNDKYSFGSSCMQGWRVSMEDAHTTLLSLEHDSDAAFFAVFDGHGGRSAAKFSGIHLAERIQKESGFLKGEYAQAIKAGFLGLDYDLKTDPDFLDDVSGCTAVCTLFTNDKRIFCGNAGDSRAILSVNGVVKELSFDHKPQNTEEYARIYNAGGFVEYGRVNVQGNLALSRAIGDFEFKQNLRLNAEEQAVTSNPDITEHKITEEDEFIVIACDGIWDCMSSQDVITFVREQVAKGITLKQICENLMENCLAPASDYGGLGCDNMTVLIVAILNGKSYSEWANMVTSRVAESAPAQAVFDGNLSDASTQPAVASDYQDDVQAAYSEDKVVEDAVKAALTETTETTPAEAVQEES</sequence>
<accession>A0ACC2SGI6</accession>
<reference evidence="1" key="1">
    <citation type="submission" date="2022-04" db="EMBL/GenBank/DDBJ databases">
        <title>Genome of the entomopathogenic fungus Entomophthora muscae.</title>
        <authorList>
            <person name="Elya C."/>
            <person name="Lovett B.R."/>
            <person name="Lee E."/>
            <person name="Macias A.M."/>
            <person name="Hajek A.E."/>
            <person name="De Bivort B.L."/>
            <person name="Kasson M.T."/>
            <person name="De Fine Licht H.H."/>
            <person name="Stajich J.E."/>
        </authorList>
    </citation>
    <scope>NUCLEOTIDE SEQUENCE</scope>
    <source>
        <strain evidence="1">Berkeley</strain>
    </source>
</reference>